<evidence type="ECO:0000259" key="1">
    <source>
        <dbReference type="PROSITE" id="PS50280"/>
    </source>
</evidence>
<proteinExistence type="predicted"/>
<dbReference type="GO" id="GO:0000122">
    <property type="term" value="P:negative regulation of transcription by RNA polymerase II"/>
    <property type="evidence" value="ECO:0007669"/>
    <property type="project" value="TreeGrafter"/>
</dbReference>
<dbReference type="EMBL" id="GAIX01006641">
    <property type="protein sequence ID" value="JAA85919.1"/>
    <property type="molecule type" value="Transcribed_RNA"/>
</dbReference>
<reference evidence="2" key="1">
    <citation type="journal article" date="2013" name="BMC Genomics">
        <title>Unscrambling butterfly oogenesis.</title>
        <authorList>
            <person name="Carter J.M."/>
            <person name="Baker S.C."/>
            <person name="Pink R."/>
            <person name="Carter D.R."/>
            <person name="Collins A."/>
            <person name="Tomlin J."/>
            <person name="Gibbs M."/>
            <person name="Breuker C.J."/>
        </authorList>
    </citation>
    <scope>NUCLEOTIDE SEQUENCE</scope>
    <source>
        <tissue evidence="2">Ovary</tissue>
    </source>
</reference>
<dbReference type="InterPro" id="IPR001214">
    <property type="entry name" value="SET_dom"/>
</dbReference>
<dbReference type="GO" id="GO:0032259">
    <property type="term" value="P:methylation"/>
    <property type="evidence" value="ECO:0007669"/>
    <property type="project" value="UniProtKB-KW"/>
</dbReference>
<evidence type="ECO:0000313" key="2">
    <source>
        <dbReference type="EMBL" id="JAA85919.1"/>
    </source>
</evidence>
<dbReference type="SMART" id="SM00317">
    <property type="entry name" value="SET"/>
    <property type="match status" value="1"/>
</dbReference>
<sequence length="110" mass="12418">MFALDLKPDLLEECSDKTQLCVDAAGYGSAARFMNHSCRPTVAPVRVFTNTRDLRLPNVALFALRDLPAGCALTFDYGDKFWSVKSKWIKCECESPDCRYPTKTVEEMET</sequence>
<reference evidence="2" key="2">
    <citation type="submission" date="2013-05" db="EMBL/GenBank/DDBJ databases">
        <authorList>
            <person name="Carter J.-M."/>
            <person name="Baker S.C."/>
            <person name="Pink R."/>
            <person name="Carter D.R.F."/>
            <person name="Collins A."/>
            <person name="Tomlin J."/>
            <person name="Gibbs M."/>
            <person name="Breuker C.J."/>
        </authorList>
    </citation>
    <scope>NUCLEOTIDE SEQUENCE</scope>
    <source>
        <tissue evidence="2">Ovary</tissue>
    </source>
</reference>
<dbReference type="SUPFAM" id="SSF82199">
    <property type="entry name" value="SET domain"/>
    <property type="match status" value="1"/>
</dbReference>
<dbReference type="InterPro" id="IPR046341">
    <property type="entry name" value="SET_dom_sf"/>
</dbReference>
<accession>S4P6Z7</accession>
<dbReference type="PROSITE" id="PS50280">
    <property type="entry name" value="SET"/>
    <property type="match status" value="1"/>
</dbReference>
<name>S4P6Z7_9NEOP</name>
<keyword evidence="2" id="KW-0489">Methyltransferase</keyword>
<protein>
    <submittedName>
        <fullName evidence="2">Histone-lysine N-methyltransferase EHMT1</fullName>
    </submittedName>
</protein>
<dbReference type="AlphaFoldDB" id="S4P6Z7"/>
<organism evidence="2">
    <name type="scientific">Pararge aegeria</name>
    <name type="common">speckled wood butterfly</name>
    <dbReference type="NCBI Taxonomy" id="116150"/>
    <lineage>
        <taxon>Eukaryota</taxon>
        <taxon>Metazoa</taxon>
        <taxon>Ecdysozoa</taxon>
        <taxon>Arthropoda</taxon>
        <taxon>Hexapoda</taxon>
        <taxon>Insecta</taxon>
        <taxon>Pterygota</taxon>
        <taxon>Neoptera</taxon>
        <taxon>Endopterygota</taxon>
        <taxon>Lepidoptera</taxon>
        <taxon>Glossata</taxon>
        <taxon>Ditrysia</taxon>
        <taxon>Papilionoidea</taxon>
        <taxon>Nymphalidae</taxon>
        <taxon>Satyrinae</taxon>
        <taxon>Satyrini</taxon>
        <taxon>Parargina</taxon>
        <taxon>Pararge</taxon>
    </lineage>
</organism>
<dbReference type="GO" id="GO:0005634">
    <property type="term" value="C:nucleus"/>
    <property type="evidence" value="ECO:0007669"/>
    <property type="project" value="TreeGrafter"/>
</dbReference>
<dbReference type="PANTHER" id="PTHR46307">
    <property type="entry name" value="G9A, ISOFORM B"/>
    <property type="match status" value="1"/>
</dbReference>
<feature type="domain" description="SET" evidence="1">
    <location>
        <begin position="1"/>
        <end position="78"/>
    </location>
</feature>
<dbReference type="InterPro" id="IPR043550">
    <property type="entry name" value="EHMT1/EHMT2"/>
</dbReference>
<dbReference type="PANTHER" id="PTHR46307:SF4">
    <property type="entry name" value="G9A, ISOFORM B"/>
    <property type="match status" value="1"/>
</dbReference>
<dbReference type="GO" id="GO:0000785">
    <property type="term" value="C:chromatin"/>
    <property type="evidence" value="ECO:0007669"/>
    <property type="project" value="TreeGrafter"/>
</dbReference>
<dbReference type="Pfam" id="PF00856">
    <property type="entry name" value="SET"/>
    <property type="match status" value="1"/>
</dbReference>
<dbReference type="GO" id="GO:0046974">
    <property type="term" value="F:histone H3K9 methyltransferase activity"/>
    <property type="evidence" value="ECO:0007669"/>
    <property type="project" value="TreeGrafter"/>
</dbReference>
<dbReference type="Gene3D" id="2.170.270.10">
    <property type="entry name" value="SET domain"/>
    <property type="match status" value="1"/>
</dbReference>
<dbReference type="GO" id="GO:0002039">
    <property type="term" value="F:p53 binding"/>
    <property type="evidence" value="ECO:0007669"/>
    <property type="project" value="InterPro"/>
</dbReference>
<keyword evidence="2" id="KW-0808">Transferase</keyword>